<dbReference type="EMBL" id="CM002803">
    <property type="protein sequence ID" value="KEI67512.1"/>
    <property type="molecule type" value="Genomic_DNA"/>
</dbReference>
<dbReference type="SUPFAM" id="SSF69572">
    <property type="entry name" value="Activating enzymes of the ubiquitin-like proteins"/>
    <property type="match status" value="1"/>
</dbReference>
<dbReference type="GO" id="GO:0061503">
    <property type="term" value="F:tRNA threonylcarbamoyladenosine dehydratase"/>
    <property type="evidence" value="ECO:0007669"/>
    <property type="project" value="TreeGrafter"/>
</dbReference>
<dbReference type="PANTHER" id="PTHR43267">
    <property type="entry name" value="TRNA THREONYLCARBAMOYLADENOSINE DEHYDRATASE"/>
    <property type="match status" value="1"/>
</dbReference>
<dbReference type="PATRIC" id="fig|388467.6.peg.2565"/>
<dbReference type="InterPro" id="IPR045886">
    <property type="entry name" value="ThiF/MoeB/HesA"/>
</dbReference>
<dbReference type="STRING" id="388467.A19Y_2622"/>
<dbReference type="PANTHER" id="PTHR43267:SF3">
    <property type="entry name" value="THIF PROTEIN"/>
    <property type="match status" value="1"/>
</dbReference>
<evidence type="ECO:0000313" key="2">
    <source>
        <dbReference type="EMBL" id="KEI67512.1"/>
    </source>
</evidence>
<accession>A0A073CHX4</accession>
<dbReference type="GO" id="GO:0008641">
    <property type="term" value="F:ubiquitin-like modifier activating enzyme activity"/>
    <property type="evidence" value="ECO:0007669"/>
    <property type="project" value="InterPro"/>
</dbReference>
<dbReference type="eggNOG" id="COG0476">
    <property type="taxonomic scope" value="Bacteria"/>
</dbReference>
<dbReference type="Gene3D" id="3.40.50.720">
    <property type="entry name" value="NAD(P)-binding Rossmann-like Domain"/>
    <property type="match status" value="1"/>
</dbReference>
<dbReference type="InterPro" id="IPR000594">
    <property type="entry name" value="ThiF_NAD_FAD-bd"/>
</dbReference>
<gene>
    <name evidence="2" type="ORF">A19Y_2622</name>
</gene>
<sequence length="494" mass="55354">MSEYQSQRVENFLERTVQEGQTPQDQKLTFDPTTGELVVQGQNDRLPNPDAVVADQIAEEGFFAKPSFVYMHEDQIQDIYHKWKTSAIDQAPAVAFGFDEGEVFHVYTSHPKTHFSGLPVPSIIHFLPTMAKDQEGFTLANELVNSQLDSQENMTYSVIMLLAIEQDKLQHRVFITQPNGSLSEGIVKFIPQRCELYSRSQGLLETSVLENCKVGVVGLGSGGSSVAIELAKAGVGKFVLIDFDRLELANVSRHVCGTGDLGRYKTKAVRDLLYGKNPYIQVETAEIDINTSFEETKLLLKDCDLIIAATDNNRSRFNLNSIALEYNIPTIFGRALTRACGGDVLRVRPFKGPCLACVFTKDFLESRQEEVSQFRQAREDNPAYVADDEVKATVQVGLSSDILPISNMIVKLALLELSRGKDSGINSLEEDLIADFYIWANRRENTYESWPKMEYGSKTPSILRWYGAKWERNVSCQVCGDSQDSNKTDDDFFG</sequence>
<reference evidence="2 3" key="1">
    <citation type="journal article" date="2014" name="Appl. Environ. Microbiol.">
        <title>Elucidation of insertion elements encoded on plasmids and in vitro construction of shuttle vectors from the toxic cyanobacterium Planktothrix.</title>
        <authorList>
            <person name="Christiansen G."/>
            <person name="Goesmann A."/>
            <person name="Kurmayer R."/>
        </authorList>
    </citation>
    <scope>NUCLEOTIDE SEQUENCE [LARGE SCALE GENOMIC DNA]</scope>
    <source>
        <strain evidence="2 3">NIVA-CYA 126/8</strain>
    </source>
</reference>
<proteinExistence type="predicted"/>
<feature type="domain" description="THIF-type NAD/FAD binding fold" evidence="1">
    <location>
        <begin position="206"/>
        <end position="370"/>
    </location>
</feature>
<organism evidence="2 3">
    <name type="scientific">Planktothrix agardhii (strain NIVA-CYA 126/8)</name>
    <dbReference type="NCBI Taxonomy" id="388467"/>
    <lineage>
        <taxon>Bacteria</taxon>
        <taxon>Bacillati</taxon>
        <taxon>Cyanobacteriota</taxon>
        <taxon>Cyanophyceae</taxon>
        <taxon>Oscillatoriophycideae</taxon>
        <taxon>Oscillatoriales</taxon>
        <taxon>Microcoleaceae</taxon>
        <taxon>Planktothrix</taxon>
    </lineage>
</organism>
<dbReference type="InterPro" id="IPR035985">
    <property type="entry name" value="Ubiquitin-activating_enz"/>
</dbReference>
<keyword evidence="3" id="KW-1185">Reference proteome</keyword>
<dbReference type="Proteomes" id="UP000027395">
    <property type="component" value="Chromosome"/>
</dbReference>
<evidence type="ECO:0000259" key="1">
    <source>
        <dbReference type="Pfam" id="PF00899"/>
    </source>
</evidence>
<dbReference type="HOGENOM" id="CLU_670248_0_0_3"/>
<evidence type="ECO:0000313" key="3">
    <source>
        <dbReference type="Proteomes" id="UP000027395"/>
    </source>
</evidence>
<name>A0A073CHX4_PLAA1</name>
<dbReference type="GO" id="GO:0061504">
    <property type="term" value="P:cyclic threonylcarbamoyladenosine biosynthetic process"/>
    <property type="evidence" value="ECO:0007669"/>
    <property type="project" value="TreeGrafter"/>
</dbReference>
<protein>
    <recommendedName>
        <fullName evidence="1">THIF-type NAD/FAD binding fold domain-containing protein</fullName>
    </recommendedName>
</protein>
<dbReference type="Pfam" id="PF00899">
    <property type="entry name" value="ThiF"/>
    <property type="match status" value="1"/>
</dbReference>
<dbReference type="AlphaFoldDB" id="A0A073CHX4"/>
<dbReference type="RefSeq" id="WP_052369589.1">
    <property type="nucleotide sequence ID" value="NZ_CM002803.1"/>
</dbReference>